<feature type="signal peptide" evidence="1">
    <location>
        <begin position="1"/>
        <end position="24"/>
    </location>
</feature>
<evidence type="ECO:0000313" key="2">
    <source>
        <dbReference type="EMBL" id="ERL46328.1"/>
    </source>
</evidence>
<gene>
    <name evidence="2" type="primary">obg</name>
    <name evidence="2" type="ORF">RS24_01326</name>
</gene>
<keyword evidence="3" id="KW-1185">Reference proteome</keyword>
<dbReference type="EMBL" id="AWXE01000004">
    <property type="protein sequence ID" value="ERL46328.1"/>
    <property type="molecule type" value="Genomic_DNA"/>
</dbReference>
<keyword evidence="1" id="KW-0732">Signal</keyword>
<protein>
    <submittedName>
        <fullName evidence="2">GTPase obg GTP-binding protein obg</fullName>
    </submittedName>
</protein>
<evidence type="ECO:0000313" key="3">
    <source>
        <dbReference type="Proteomes" id="UP000016762"/>
    </source>
</evidence>
<sequence length="175" mass="19295">MFMSKITKTFLLVTLMGTLLSACAGEEPLPYVACPKPFILADGERLVRSAEQNWTAELNWVDLACEVKDASRIEMALFLSGRFYANSAGTYNATLPIFIAYITADDEVMSRMTQNISVTLKADKSGDFIGFKKMINGLDIQLDSVSPDMQVIVGFELSAGELASNISEKKRRLGY</sequence>
<name>U2WS15_9PROT</name>
<comment type="caution">
    <text evidence="2">The sequence shown here is derived from an EMBL/GenBank/DDBJ whole genome shotgun (WGS) entry which is preliminary data.</text>
</comment>
<dbReference type="PROSITE" id="PS51257">
    <property type="entry name" value="PROKAR_LIPOPROTEIN"/>
    <property type="match status" value="1"/>
</dbReference>
<dbReference type="Proteomes" id="UP000016762">
    <property type="component" value="Unassembled WGS sequence"/>
</dbReference>
<dbReference type="AlphaFoldDB" id="U2WS15"/>
<proteinExistence type="predicted"/>
<organism evidence="2 3">
    <name type="scientific">Candidatus Micropelagius thuwalensis</name>
    <dbReference type="NCBI Taxonomy" id="1397666"/>
    <lineage>
        <taxon>Bacteria</taxon>
        <taxon>Pseudomonadati</taxon>
        <taxon>Pseudomonadota</taxon>
        <taxon>Alphaproteobacteria</taxon>
        <taxon>PS1 clade</taxon>
        <taxon>Candidatus Micropelagius</taxon>
    </lineage>
</organism>
<accession>U2WS15</accession>
<evidence type="ECO:0000256" key="1">
    <source>
        <dbReference type="SAM" id="SignalP"/>
    </source>
</evidence>
<dbReference type="STRING" id="1397666.RS24_01326"/>
<feature type="chain" id="PRO_5004635831" evidence="1">
    <location>
        <begin position="25"/>
        <end position="175"/>
    </location>
</feature>
<reference evidence="2 3" key="1">
    <citation type="journal article" date="2014" name="FEMS Microbiol. Ecol.">
        <title>Genomic differentiation among two strains of the PS1 clade isolated from geographically separated marine habitats.</title>
        <authorList>
            <person name="Jimenez-Infante F."/>
            <person name="Ngugi D.K."/>
            <person name="Alam I."/>
            <person name="Rashid M."/>
            <person name="Baalawi W."/>
            <person name="Kamau A.A."/>
            <person name="Bajic V.B."/>
            <person name="Stingl U."/>
        </authorList>
    </citation>
    <scope>NUCLEOTIDE SEQUENCE [LARGE SCALE GENOMIC DNA]</scope>
    <source>
        <strain evidence="2 3">RS24</strain>
    </source>
</reference>